<feature type="transmembrane region" description="Helical" evidence="9">
    <location>
        <begin position="310"/>
        <end position="330"/>
    </location>
</feature>
<protein>
    <recommendedName>
        <fullName evidence="8">Permease IIC component</fullName>
    </recommendedName>
</protein>
<feature type="transmembrane region" description="Helical" evidence="9">
    <location>
        <begin position="225"/>
        <end position="243"/>
    </location>
</feature>
<feature type="domain" description="PTS EIIC type-3" evidence="10">
    <location>
        <begin position="15"/>
        <end position="406"/>
    </location>
</feature>
<dbReference type="InterPro" id="IPR003352">
    <property type="entry name" value="PTS_EIIC"/>
</dbReference>
<keyword evidence="4 8" id="KW-0762">Sugar transport</keyword>
<dbReference type="GO" id="GO:0008982">
    <property type="term" value="F:protein-N(PI)-phosphohistidine-sugar phosphotransferase activity"/>
    <property type="evidence" value="ECO:0007669"/>
    <property type="project" value="UniProtKB-UniRule"/>
</dbReference>
<evidence type="ECO:0000313" key="11">
    <source>
        <dbReference type="EMBL" id="MBC1489709.1"/>
    </source>
</evidence>
<evidence type="ECO:0000313" key="13">
    <source>
        <dbReference type="Proteomes" id="UP000561617"/>
    </source>
</evidence>
<evidence type="ECO:0000313" key="14">
    <source>
        <dbReference type="Proteomes" id="UP000587800"/>
    </source>
</evidence>
<evidence type="ECO:0000256" key="2">
    <source>
        <dbReference type="ARBA" id="ARBA00022448"/>
    </source>
</evidence>
<comment type="subcellular location">
    <subcellularLocation>
        <location evidence="1">Cell membrane</location>
        <topology evidence="1">Multi-pass membrane protein</topology>
    </subcellularLocation>
</comment>
<proteinExistence type="predicted"/>
<dbReference type="PANTHER" id="PTHR33989">
    <property type="match status" value="1"/>
</dbReference>
<sequence>MDKKLSIMDRITDYITFKMTPVLMKIFNRPTLNIIKNSMVNIMPFILFGSVTLLVSLLGTTSMGTEKPILPFLANYTDQIGLMNSLTMGFMTLYFSVSIGLNYAKEYKLNEINAALVSLMSFLMINIDKVTDGTIDVSSFGANALFPTMVTSILALKIFKIFINKNIVIRMPEGVPPAVGQAFSSLIPFVTIGLLYWFLRTMLQFNITEIMRDVMSPIFSGTDNIFVFTFYGFFTKLLWAFGIHADSLFQGIFDPLKLTWIAENSAAKIAGDPLPHIWTTALERTCLWTGPVLGLLTVLMFSRVKHLKTFSFAALPAAFFSIAEPVVFGLPIVMNPMLLIPFILSGTLGAFLTYGACQIAILARPFLELPWATPPVLIGFIASGDWKYILAAIFNIVLGALIYYPFVKAFEREELKRINTSEDVPATE</sequence>
<evidence type="ECO:0000259" key="10">
    <source>
        <dbReference type="PROSITE" id="PS51105"/>
    </source>
</evidence>
<dbReference type="NCBIfam" id="TIGR00410">
    <property type="entry name" value="lacE"/>
    <property type="match status" value="1"/>
</dbReference>
<dbReference type="AlphaFoldDB" id="A0A7X1C9U6"/>
<feature type="transmembrane region" description="Helical" evidence="9">
    <location>
        <begin position="139"/>
        <end position="159"/>
    </location>
</feature>
<feature type="transmembrane region" description="Helical" evidence="9">
    <location>
        <begin position="179"/>
        <end position="199"/>
    </location>
</feature>
<dbReference type="GO" id="GO:1902815">
    <property type="term" value="P:N,N'-diacetylchitobiose import"/>
    <property type="evidence" value="ECO:0007669"/>
    <property type="project" value="TreeGrafter"/>
</dbReference>
<evidence type="ECO:0000313" key="12">
    <source>
        <dbReference type="EMBL" id="MBC1508503.1"/>
    </source>
</evidence>
<keyword evidence="14" id="KW-1185">Reference proteome</keyword>
<evidence type="ECO:0000256" key="5">
    <source>
        <dbReference type="ARBA" id="ARBA00022692"/>
    </source>
</evidence>
<evidence type="ECO:0000256" key="9">
    <source>
        <dbReference type="SAM" id="Phobius"/>
    </source>
</evidence>
<keyword evidence="6 9" id="KW-1133">Transmembrane helix</keyword>
<name>A0A7X1C9U6_9LIST</name>
<comment type="function">
    <text evidence="8">The phosphoenolpyruvate-dependent sugar phosphotransferase system (PTS), a major carbohydrate active -transport system, catalyzes the phosphorylation of incoming sugar substrates concomitant with their translocation across the cell membrane.</text>
</comment>
<keyword evidence="7 8" id="KW-0472">Membrane</keyword>
<dbReference type="Proteomes" id="UP000587800">
    <property type="component" value="Unassembled WGS sequence"/>
</dbReference>
<dbReference type="Pfam" id="PF02378">
    <property type="entry name" value="PTS_EIIC"/>
    <property type="match status" value="1"/>
</dbReference>
<feature type="transmembrane region" description="Helical" evidence="9">
    <location>
        <begin position="342"/>
        <end position="366"/>
    </location>
</feature>
<dbReference type="PANTHER" id="PTHR33989:SF4">
    <property type="entry name" value="PTS SYSTEM N,N'-DIACETYLCHITOBIOSE-SPECIFIC EIIC COMPONENT"/>
    <property type="match status" value="1"/>
</dbReference>
<dbReference type="EMBL" id="JAASTW010000016">
    <property type="protein sequence ID" value="MBC1489709.1"/>
    <property type="molecule type" value="Genomic_DNA"/>
</dbReference>
<dbReference type="PIRSF" id="PIRSF006351">
    <property type="entry name" value="PTS_EIIC-Cellobiose"/>
    <property type="match status" value="1"/>
</dbReference>
<evidence type="ECO:0000256" key="6">
    <source>
        <dbReference type="ARBA" id="ARBA00022989"/>
    </source>
</evidence>
<evidence type="ECO:0000256" key="4">
    <source>
        <dbReference type="ARBA" id="ARBA00022597"/>
    </source>
</evidence>
<gene>
    <name evidence="11" type="ORF">HCJ38_11965</name>
    <name evidence="12" type="ORF">HCJ59_01055</name>
</gene>
<feature type="transmembrane region" description="Helical" evidence="9">
    <location>
        <begin position="79"/>
        <end position="97"/>
    </location>
</feature>
<evidence type="ECO:0000256" key="7">
    <source>
        <dbReference type="ARBA" id="ARBA00023136"/>
    </source>
</evidence>
<dbReference type="GO" id="GO:0009401">
    <property type="term" value="P:phosphoenolpyruvate-dependent sugar phosphotransferase system"/>
    <property type="evidence" value="ECO:0007669"/>
    <property type="project" value="InterPro"/>
</dbReference>
<keyword evidence="3 8" id="KW-1003">Cell membrane</keyword>
<organism evidence="11 13">
    <name type="scientific">Listeria immobilis</name>
    <dbReference type="NCBI Taxonomy" id="2713502"/>
    <lineage>
        <taxon>Bacteria</taxon>
        <taxon>Bacillati</taxon>
        <taxon>Bacillota</taxon>
        <taxon>Bacilli</taxon>
        <taxon>Bacillales</taxon>
        <taxon>Listeriaceae</taxon>
        <taxon>Listeria</taxon>
    </lineage>
</organism>
<dbReference type="GO" id="GO:0005886">
    <property type="term" value="C:plasma membrane"/>
    <property type="evidence" value="ECO:0007669"/>
    <property type="project" value="UniProtKB-SubCell"/>
</dbReference>
<dbReference type="RefSeq" id="WP_185381396.1">
    <property type="nucleotide sequence ID" value="NZ_JAASTU010000002.1"/>
</dbReference>
<dbReference type="Proteomes" id="UP000561617">
    <property type="component" value="Unassembled WGS sequence"/>
</dbReference>
<keyword evidence="5 9" id="KW-0812">Transmembrane</keyword>
<evidence type="ECO:0000256" key="8">
    <source>
        <dbReference type="PIRNR" id="PIRNR006351"/>
    </source>
</evidence>
<dbReference type="EMBL" id="JAASUB010000001">
    <property type="protein sequence ID" value="MBC1508503.1"/>
    <property type="molecule type" value="Genomic_DNA"/>
</dbReference>
<keyword evidence="2 8" id="KW-0813">Transport</keyword>
<evidence type="ECO:0000256" key="3">
    <source>
        <dbReference type="ARBA" id="ARBA00022475"/>
    </source>
</evidence>
<reference evidence="13 14" key="1">
    <citation type="submission" date="2020-03" db="EMBL/GenBank/DDBJ databases">
        <title>Soil Listeria distribution.</title>
        <authorList>
            <person name="Liao J."/>
            <person name="Wiedmann M."/>
        </authorList>
    </citation>
    <scope>NUCLEOTIDE SEQUENCE [LARGE SCALE GENOMIC DNA]</scope>
    <source>
        <strain evidence="12 14">FSL L7-1515</strain>
        <strain evidence="11 13">FSL L7-1554</strain>
    </source>
</reference>
<dbReference type="PROSITE" id="PS51105">
    <property type="entry name" value="PTS_EIIC_TYPE_3"/>
    <property type="match status" value="1"/>
</dbReference>
<evidence type="ECO:0000256" key="1">
    <source>
        <dbReference type="ARBA" id="ARBA00004651"/>
    </source>
</evidence>
<dbReference type="InterPro" id="IPR004796">
    <property type="entry name" value="PTS_IIC_cello"/>
</dbReference>
<comment type="caution">
    <text evidence="11">The sequence shown here is derived from an EMBL/GenBank/DDBJ whole genome shotgun (WGS) entry which is preliminary data.</text>
</comment>
<dbReference type="InterPro" id="IPR004501">
    <property type="entry name" value="PTS_EIIC_3"/>
</dbReference>
<accession>A0A7X1C9U6</accession>
<feature type="transmembrane region" description="Helical" evidence="9">
    <location>
        <begin position="39"/>
        <end position="59"/>
    </location>
</feature>
<dbReference type="InterPro" id="IPR051088">
    <property type="entry name" value="PTS_Sugar-EIIC/EIIB"/>
</dbReference>
<feature type="transmembrane region" description="Helical" evidence="9">
    <location>
        <begin position="386"/>
        <end position="407"/>
    </location>
</feature>